<dbReference type="PROSITE" id="PS51257">
    <property type="entry name" value="PROKAR_LIPOPROTEIN"/>
    <property type="match status" value="1"/>
</dbReference>
<feature type="compositionally biased region" description="Basic and acidic residues" evidence="1">
    <location>
        <begin position="99"/>
        <end position="118"/>
    </location>
</feature>
<feature type="signal peptide" evidence="2">
    <location>
        <begin position="1"/>
        <end position="25"/>
    </location>
</feature>
<dbReference type="Proteomes" id="UP001364472">
    <property type="component" value="Unassembled WGS sequence"/>
</dbReference>
<sequence length="125" mass="13377">MTPHTARLRFAALIGALLLAGCAAAPPPRTALEAAQTGIEQASALGARDYAPMELARAQQRLGDAEAAFGGRKYADADRLASHALLEAQLAQYRSRAATGREEVRRRNEENARLRRELLGQGGTP</sequence>
<dbReference type="AlphaFoldDB" id="A0AAW9R6L6"/>
<evidence type="ECO:0000313" key="4">
    <source>
        <dbReference type="EMBL" id="MEJ1249733.1"/>
    </source>
</evidence>
<reference evidence="4 5" key="1">
    <citation type="journal article" date="2016" name="Antonie Van Leeuwenhoek">
        <title>Denitratimonas tolerans gen. nov., sp. nov., a denitrifying bacterium isolated from a bioreactor for tannery wastewater treatment.</title>
        <authorList>
            <person name="Han S.I."/>
            <person name="Kim J.O."/>
            <person name="Lee Y.R."/>
            <person name="Ekpeghere K.I."/>
            <person name="Koh S.C."/>
            <person name="Whang K.S."/>
        </authorList>
    </citation>
    <scope>NUCLEOTIDE SEQUENCE [LARGE SCALE GENOMIC DNA]</scope>
    <source>
        <strain evidence="4 5">KACC 17565</strain>
    </source>
</reference>
<dbReference type="Gene3D" id="1.20.1270.390">
    <property type="match status" value="1"/>
</dbReference>
<feature type="region of interest" description="Disordered" evidence="1">
    <location>
        <begin position="97"/>
        <end position="125"/>
    </location>
</feature>
<evidence type="ECO:0000259" key="3">
    <source>
        <dbReference type="Pfam" id="PF14346"/>
    </source>
</evidence>
<gene>
    <name evidence="4" type="ORF">WB794_08630</name>
</gene>
<comment type="caution">
    <text evidence="4">The sequence shown here is derived from an EMBL/GenBank/DDBJ whole genome shotgun (WGS) entry which is preliminary data.</text>
</comment>
<dbReference type="RefSeq" id="WP_337335452.1">
    <property type="nucleotide sequence ID" value="NZ_JBBDHC010000011.1"/>
</dbReference>
<evidence type="ECO:0000256" key="1">
    <source>
        <dbReference type="SAM" id="MobiDB-lite"/>
    </source>
</evidence>
<evidence type="ECO:0000256" key="2">
    <source>
        <dbReference type="SAM" id="SignalP"/>
    </source>
</evidence>
<accession>A0AAW9R6L6</accession>
<name>A0AAW9R6L6_9GAMM</name>
<feature type="domain" description="DUF4398" evidence="3">
    <location>
        <begin position="31"/>
        <end position="105"/>
    </location>
</feature>
<feature type="chain" id="PRO_5043914455" evidence="2">
    <location>
        <begin position="26"/>
        <end position="125"/>
    </location>
</feature>
<protein>
    <submittedName>
        <fullName evidence="4">DUF4398 domain-containing protein</fullName>
    </submittedName>
</protein>
<proteinExistence type="predicted"/>
<evidence type="ECO:0000313" key="5">
    <source>
        <dbReference type="Proteomes" id="UP001364472"/>
    </source>
</evidence>
<dbReference type="Pfam" id="PF14346">
    <property type="entry name" value="DUF4398"/>
    <property type="match status" value="1"/>
</dbReference>
<keyword evidence="2" id="KW-0732">Signal</keyword>
<dbReference type="InterPro" id="IPR025511">
    <property type="entry name" value="DUF4398"/>
</dbReference>
<organism evidence="4 5">
    <name type="scientific">Denitratimonas tolerans</name>
    <dbReference type="NCBI Taxonomy" id="1338420"/>
    <lineage>
        <taxon>Bacteria</taxon>
        <taxon>Pseudomonadati</taxon>
        <taxon>Pseudomonadota</taxon>
        <taxon>Gammaproteobacteria</taxon>
        <taxon>Lysobacterales</taxon>
        <taxon>Lysobacteraceae</taxon>
        <taxon>Denitratimonas</taxon>
    </lineage>
</organism>
<keyword evidence="5" id="KW-1185">Reference proteome</keyword>
<dbReference type="EMBL" id="JBBDHC010000011">
    <property type="protein sequence ID" value="MEJ1249733.1"/>
    <property type="molecule type" value="Genomic_DNA"/>
</dbReference>